<sequence>MASKNTKAPDARAAAKAQAQAQVRAQERRTMLMIVAGSVVGLALFAGLIFFIVNQSKVPELGTEGATEPASADATGGIPVGTGGVAGADVPTDVTRVDIYLDFMCPICNVFEQTNADDLDEMREAGDIAVYYHPISILDRYSNGTSFSTRSAGAAGVVAHLAPEHFLDFSAAMFANQPEENSDGLSDDEIEQIALSVGVPEDVAASLDDDGMLKWATAATEQSSQDGMRGTPTVRVSETGDFADGVILNETGNDDAPSVDYFTAGNLKAYLESLG</sequence>
<dbReference type="Gene3D" id="3.40.30.10">
    <property type="entry name" value="Glutaredoxin"/>
    <property type="match status" value="1"/>
</dbReference>
<dbReference type="InterPro" id="IPR012336">
    <property type="entry name" value="Thioredoxin-like_fold"/>
</dbReference>
<proteinExistence type="predicted"/>
<dbReference type="AlphaFoldDB" id="A0A1H6YD75"/>
<dbReference type="eggNOG" id="COG1651">
    <property type="taxonomic scope" value="Bacteria"/>
</dbReference>
<keyword evidence="1" id="KW-0812">Transmembrane</keyword>
<dbReference type="Pfam" id="PF13462">
    <property type="entry name" value="Thioredoxin_4"/>
    <property type="match status" value="1"/>
</dbReference>
<dbReference type="STRING" id="1043493.SAMN05421637_1652"/>
<dbReference type="RefSeq" id="WP_052405632.1">
    <property type="nucleotide sequence ID" value="NZ_BBLU01000004.1"/>
</dbReference>
<evidence type="ECO:0000259" key="2">
    <source>
        <dbReference type="Pfam" id="PF13462"/>
    </source>
</evidence>
<dbReference type="GO" id="GO:0016853">
    <property type="term" value="F:isomerase activity"/>
    <property type="evidence" value="ECO:0007669"/>
    <property type="project" value="UniProtKB-KW"/>
</dbReference>
<organism evidence="3 4">
    <name type="scientific">Demequina mangrovi</name>
    <dbReference type="NCBI Taxonomy" id="1043493"/>
    <lineage>
        <taxon>Bacteria</taxon>
        <taxon>Bacillati</taxon>
        <taxon>Actinomycetota</taxon>
        <taxon>Actinomycetes</taxon>
        <taxon>Micrococcales</taxon>
        <taxon>Demequinaceae</taxon>
        <taxon>Demequina</taxon>
    </lineage>
</organism>
<evidence type="ECO:0000313" key="4">
    <source>
        <dbReference type="Proteomes" id="UP000183315"/>
    </source>
</evidence>
<accession>A0A1H6YD75</accession>
<dbReference type="OrthoDB" id="117402at2"/>
<evidence type="ECO:0000256" key="1">
    <source>
        <dbReference type="SAM" id="Phobius"/>
    </source>
</evidence>
<feature type="transmembrane region" description="Helical" evidence="1">
    <location>
        <begin position="32"/>
        <end position="53"/>
    </location>
</feature>
<dbReference type="EMBL" id="FNZI01000003">
    <property type="protein sequence ID" value="SEJ38436.1"/>
    <property type="molecule type" value="Genomic_DNA"/>
</dbReference>
<keyword evidence="4" id="KW-1185">Reference proteome</keyword>
<evidence type="ECO:0000313" key="3">
    <source>
        <dbReference type="EMBL" id="SEJ38436.1"/>
    </source>
</evidence>
<name>A0A1H6YD75_9MICO</name>
<protein>
    <submittedName>
        <fullName evidence="3">Protein-disulfide isomerase</fullName>
    </submittedName>
</protein>
<feature type="domain" description="Thioredoxin-like fold" evidence="2">
    <location>
        <begin position="97"/>
        <end position="238"/>
    </location>
</feature>
<keyword evidence="1" id="KW-1133">Transmembrane helix</keyword>
<dbReference type="Proteomes" id="UP000183315">
    <property type="component" value="Unassembled WGS sequence"/>
</dbReference>
<reference evidence="4" key="1">
    <citation type="submission" date="2016-10" db="EMBL/GenBank/DDBJ databases">
        <authorList>
            <person name="Varghese N."/>
        </authorList>
    </citation>
    <scope>NUCLEOTIDE SEQUENCE [LARGE SCALE GENOMIC DNA]</scope>
    <source>
        <strain evidence="4">DSM 24868</strain>
    </source>
</reference>
<keyword evidence="1" id="KW-0472">Membrane</keyword>
<dbReference type="InterPro" id="IPR036249">
    <property type="entry name" value="Thioredoxin-like_sf"/>
</dbReference>
<keyword evidence="3" id="KW-0413">Isomerase</keyword>
<dbReference type="SUPFAM" id="SSF52833">
    <property type="entry name" value="Thioredoxin-like"/>
    <property type="match status" value="1"/>
</dbReference>
<dbReference type="CDD" id="cd02972">
    <property type="entry name" value="DsbA_family"/>
    <property type="match status" value="1"/>
</dbReference>
<gene>
    <name evidence="3" type="ORF">SAMN05421637_1652</name>
</gene>